<reference evidence="1" key="1">
    <citation type="submission" date="2023-03" db="EMBL/GenBank/DDBJ databases">
        <title>Massive genome expansion in bonnet fungi (Mycena s.s.) driven by repeated elements and novel gene families across ecological guilds.</title>
        <authorList>
            <consortium name="Lawrence Berkeley National Laboratory"/>
            <person name="Harder C.B."/>
            <person name="Miyauchi S."/>
            <person name="Viragh M."/>
            <person name="Kuo A."/>
            <person name="Thoen E."/>
            <person name="Andreopoulos B."/>
            <person name="Lu D."/>
            <person name="Skrede I."/>
            <person name="Drula E."/>
            <person name="Henrissat B."/>
            <person name="Morin E."/>
            <person name="Kohler A."/>
            <person name="Barry K."/>
            <person name="LaButti K."/>
            <person name="Morin E."/>
            <person name="Salamov A."/>
            <person name="Lipzen A."/>
            <person name="Mereny Z."/>
            <person name="Hegedus B."/>
            <person name="Baldrian P."/>
            <person name="Stursova M."/>
            <person name="Weitz H."/>
            <person name="Taylor A."/>
            <person name="Grigoriev I.V."/>
            <person name="Nagy L.G."/>
            <person name="Martin F."/>
            <person name="Kauserud H."/>
        </authorList>
    </citation>
    <scope>NUCLEOTIDE SEQUENCE</scope>
    <source>
        <strain evidence="1">CBHHK067</strain>
    </source>
</reference>
<feature type="non-terminal residue" evidence="1">
    <location>
        <position position="1"/>
    </location>
</feature>
<accession>A0AAD7GP23</accession>
<evidence type="ECO:0000313" key="1">
    <source>
        <dbReference type="EMBL" id="KAJ7696827.1"/>
    </source>
</evidence>
<evidence type="ECO:0000313" key="2">
    <source>
        <dbReference type="Proteomes" id="UP001221757"/>
    </source>
</evidence>
<proteinExistence type="predicted"/>
<gene>
    <name evidence="1" type="ORF">B0H17DRAFT_850209</name>
</gene>
<keyword evidence="2" id="KW-1185">Reference proteome</keyword>
<dbReference type="AlphaFoldDB" id="A0AAD7GP23"/>
<protein>
    <submittedName>
        <fullName evidence="1">Uncharacterized protein</fullName>
    </submittedName>
</protein>
<dbReference type="Proteomes" id="UP001221757">
    <property type="component" value="Unassembled WGS sequence"/>
</dbReference>
<feature type="non-terminal residue" evidence="1">
    <location>
        <position position="188"/>
    </location>
</feature>
<organism evidence="1 2">
    <name type="scientific">Mycena rosella</name>
    <name type="common">Pink bonnet</name>
    <name type="synonym">Agaricus rosellus</name>
    <dbReference type="NCBI Taxonomy" id="1033263"/>
    <lineage>
        <taxon>Eukaryota</taxon>
        <taxon>Fungi</taxon>
        <taxon>Dikarya</taxon>
        <taxon>Basidiomycota</taxon>
        <taxon>Agaricomycotina</taxon>
        <taxon>Agaricomycetes</taxon>
        <taxon>Agaricomycetidae</taxon>
        <taxon>Agaricales</taxon>
        <taxon>Marasmiineae</taxon>
        <taxon>Mycenaceae</taxon>
        <taxon>Mycena</taxon>
    </lineage>
</organism>
<comment type="caution">
    <text evidence="1">The sequence shown here is derived from an EMBL/GenBank/DDBJ whole genome shotgun (WGS) entry which is preliminary data.</text>
</comment>
<sequence length="188" mass="21507">LGYRACGYKPDLIDYNTYVALRRAFLRSPRGRAALLYGGIVGRLARSEVDLDEIFRGPSDDAFINGICLWDCRSSFAYWDDCLSDQELDLICGVYHIATGQSDVHGEQMATLSWWPRPQTFASSGLNVGWWTPMWEAWYQKRLQQLESGTGILANHSKWKHNLQLERKAPSYIEAIEKCSAQILEILR</sequence>
<dbReference type="EMBL" id="JARKIE010000033">
    <property type="protein sequence ID" value="KAJ7696827.1"/>
    <property type="molecule type" value="Genomic_DNA"/>
</dbReference>
<name>A0AAD7GP23_MYCRO</name>